<dbReference type="AlphaFoldDB" id="A0A2I0B1S2"/>
<dbReference type="Pfam" id="PF00069">
    <property type="entry name" value="Pkinase"/>
    <property type="match status" value="1"/>
</dbReference>
<keyword evidence="10 12" id="KW-0472">Membrane</keyword>
<evidence type="ECO:0000256" key="4">
    <source>
        <dbReference type="ARBA" id="ARBA00022692"/>
    </source>
</evidence>
<evidence type="ECO:0000256" key="9">
    <source>
        <dbReference type="ARBA" id="ARBA00022989"/>
    </source>
</evidence>
<keyword evidence="6" id="KW-0547">Nucleotide-binding</keyword>
<keyword evidence="14" id="KW-0675">Receptor</keyword>
<dbReference type="PANTHER" id="PTHR27009">
    <property type="entry name" value="RUST RESISTANCE KINASE LR10-RELATED"/>
    <property type="match status" value="1"/>
</dbReference>
<keyword evidence="7 14" id="KW-0418">Kinase</keyword>
<evidence type="ECO:0000256" key="2">
    <source>
        <dbReference type="ARBA" id="ARBA00022527"/>
    </source>
</evidence>
<dbReference type="InterPro" id="IPR025287">
    <property type="entry name" value="WAK_GUB"/>
</dbReference>
<evidence type="ECO:0000313" key="15">
    <source>
        <dbReference type="Proteomes" id="UP000236161"/>
    </source>
</evidence>
<evidence type="ECO:0000256" key="11">
    <source>
        <dbReference type="ARBA" id="ARBA00023180"/>
    </source>
</evidence>
<dbReference type="OrthoDB" id="762694at2759"/>
<dbReference type="EMBL" id="KZ451923">
    <property type="protein sequence ID" value="PKA61724.1"/>
    <property type="molecule type" value="Genomic_DNA"/>
</dbReference>
<keyword evidence="2" id="KW-0723">Serine/threonine-protein kinase</keyword>
<organism evidence="14 15">
    <name type="scientific">Apostasia shenzhenica</name>
    <dbReference type="NCBI Taxonomy" id="1088818"/>
    <lineage>
        <taxon>Eukaryota</taxon>
        <taxon>Viridiplantae</taxon>
        <taxon>Streptophyta</taxon>
        <taxon>Embryophyta</taxon>
        <taxon>Tracheophyta</taxon>
        <taxon>Spermatophyta</taxon>
        <taxon>Magnoliopsida</taxon>
        <taxon>Liliopsida</taxon>
        <taxon>Asparagales</taxon>
        <taxon>Orchidaceae</taxon>
        <taxon>Apostasioideae</taxon>
        <taxon>Apostasia</taxon>
    </lineage>
</organism>
<dbReference type="GO" id="GO:0005524">
    <property type="term" value="F:ATP binding"/>
    <property type="evidence" value="ECO:0007669"/>
    <property type="project" value="UniProtKB-KW"/>
</dbReference>
<evidence type="ECO:0000256" key="6">
    <source>
        <dbReference type="ARBA" id="ARBA00022741"/>
    </source>
</evidence>
<dbReference type="GO" id="GO:0004674">
    <property type="term" value="F:protein serine/threonine kinase activity"/>
    <property type="evidence" value="ECO:0007669"/>
    <property type="project" value="UniProtKB-KW"/>
</dbReference>
<evidence type="ECO:0000256" key="12">
    <source>
        <dbReference type="SAM" id="Phobius"/>
    </source>
</evidence>
<comment type="subcellular location">
    <subcellularLocation>
        <location evidence="1">Membrane</location>
        <topology evidence="1">Single-pass type I membrane protein</topology>
    </subcellularLocation>
</comment>
<keyword evidence="9 12" id="KW-1133">Transmembrane helix</keyword>
<dbReference type="SMART" id="SM00220">
    <property type="entry name" value="S_TKc"/>
    <property type="match status" value="1"/>
</dbReference>
<keyword evidence="5" id="KW-0732">Signal</keyword>
<evidence type="ECO:0000313" key="14">
    <source>
        <dbReference type="EMBL" id="PKA61724.1"/>
    </source>
</evidence>
<dbReference type="InterPro" id="IPR011009">
    <property type="entry name" value="Kinase-like_dom_sf"/>
</dbReference>
<accession>A0A2I0B1S2</accession>
<evidence type="ECO:0000256" key="10">
    <source>
        <dbReference type="ARBA" id="ARBA00023136"/>
    </source>
</evidence>
<dbReference type="Gene3D" id="3.30.200.20">
    <property type="entry name" value="Phosphorylase Kinase, domain 1"/>
    <property type="match status" value="1"/>
</dbReference>
<feature type="domain" description="Protein kinase" evidence="13">
    <location>
        <begin position="419"/>
        <end position="724"/>
    </location>
</feature>
<keyword evidence="3 14" id="KW-0808">Transferase</keyword>
<gene>
    <name evidence="14" type="ORF">AXF42_Ash008554</name>
</gene>
<evidence type="ECO:0000259" key="13">
    <source>
        <dbReference type="PROSITE" id="PS50011"/>
    </source>
</evidence>
<dbReference type="STRING" id="1088818.A0A2I0B1S2"/>
<evidence type="ECO:0000256" key="7">
    <source>
        <dbReference type="ARBA" id="ARBA00022777"/>
    </source>
</evidence>
<dbReference type="SUPFAM" id="SSF56112">
    <property type="entry name" value="Protein kinase-like (PK-like)"/>
    <property type="match status" value="1"/>
</dbReference>
<evidence type="ECO:0000256" key="3">
    <source>
        <dbReference type="ARBA" id="ARBA00022679"/>
    </source>
</evidence>
<name>A0A2I0B1S2_9ASPA</name>
<dbReference type="InterPro" id="IPR045874">
    <property type="entry name" value="LRK10/LRL21-25-like"/>
</dbReference>
<dbReference type="GO" id="GO:0016020">
    <property type="term" value="C:membrane"/>
    <property type="evidence" value="ECO:0007669"/>
    <property type="project" value="UniProtKB-SubCell"/>
</dbReference>
<dbReference type="Pfam" id="PF13947">
    <property type="entry name" value="GUB_WAK_bind"/>
    <property type="match status" value="1"/>
</dbReference>
<dbReference type="InterPro" id="IPR000719">
    <property type="entry name" value="Prot_kinase_dom"/>
</dbReference>
<dbReference type="Proteomes" id="UP000236161">
    <property type="component" value="Unassembled WGS sequence"/>
</dbReference>
<proteinExistence type="predicted"/>
<dbReference type="PROSITE" id="PS50011">
    <property type="entry name" value="PROTEIN_KINASE_DOM"/>
    <property type="match status" value="1"/>
</dbReference>
<dbReference type="PROSITE" id="PS00108">
    <property type="entry name" value="PROTEIN_KINASE_ST"/>
    <property type="match status" value="1"/>
</dbReference>
<evidence type="ECO:0000256" key="8">
    <source>
        <dbReference type="ARBA" id="ARBA00022840"/>
    </source>
</evidence>
<protein>
    <submittedName>
        <fullName evidence="14">Putative receptor-like protein kinase</fullName>
        <ecNumber evidence="14">2.7.11.1</ecNumber>
    </submittedName>
</protein>
<keyword evidence="15" id="KW-1185">Reference proteome</keyword>
<feature type="transmembrane region" description="Helical" evidence="12">
    <location>
        <begin position="407"/>
        <end position="440"/>
    </location>
</feature>
<evidence type="ECO:0000256" key="5">
    <source>
        <dbReference type="ARBA" id="ARBA00022729"/>
    </source>
</evidence>
<reference evidence="14 15" key="1">
    <citation type="journal article" date="2017" name="Nature">
        <title>The Apostasia genome and the evolution of orchids.</title>
        <authorList>
            <person name="Zhang G.Q."/>
            <person name="Liu K.W."/>
            <person name="Li Z."/>
            <person name="Lohaus R."/>
            <person name="Hsiao Y.Y."/>
            <person name="Niu S.C."/>
            <person name="Wang J.Y."/>
            <person name="Lin Y.C."/>
            <person name="Xu Q."/>
            <person name="Chen L.J."/>
            <person name="Yoshida K."/>
            <person name="Fujiwara S."/>
            <person name="Wang Z.W."/>
            <person name="Zhang Y.Q."/>
            <person name="Mitsuda N."/>
            <person name="Wang M."/>
            <person name="Liu G.H."/>
            <person name="Pecoraro L."/>
            <person name="Huang H.X."/>
            <person name="Xiao X.J."/>
            <person name="Lin M."/>
            <person name="Wu X.Y."/>
            <person name="Wu W.L."/>
            <person name="Chen Y.Y."/>
            <person name="Chang S.B."/>
            <person name="Sakamoto S."/>
            <person name="Ohme-Takagi M."/>
            <person name="Yagi M."/>
            <person name="Zeng S.J."/>
            <person name="Shen C.Y."/>
            <person name="Yeh C.M."/>
            <person name="Luo Y.B."/>
            <person name="Tsai W.C."/>
            <person name="Van de Peer Y."/>
            <person name="Liu Z.J."/>
        </authorList>
    </citation>
    <scope>NUCLEOTIDE SEQUENCE [LARGE SCALE GENOMIC DNA]</scope>
    <source>
        <strain evidence="15">cv. Shenzhen</strain>
        <tissue evidence="14">Stem</tissue>
    </source>
</reference>
<evidence type="ECO:0000256" key="1">
    <source>
        <dbReference type="ARBA" id="ARBA00004479"/>
    </source>
</evidence>
<keyword evidence="11" id="KW-0325">Glycoprotein</keyword>
<keyword evidence="8" id="KW-0067">ATP-binding</keyword>
<dbReference type="InterPro" id="IPR008271">
    <property type="entry name" value="Ser/Thr_kinase_AS"/>
</dbReference>
<dbReference type="GO" id="GO:0030247">
    <property type="term" value="F:polysaccharide binding"/>
    <property type="evidence" value="ECO:0007669"/>
    <property type="project" value="InterPro"/>
</dbReference>
<dbReference type="EC" id="2.7.11.1" evidence="14"/>
<sequence length="758" mass="84994">MEQCKSSLLTQVPNDNLLLQRICQPYTCPQRSASCQPAIPSSPSSFPRRRLRCVGPRNPNPDLASVAPRGGCLLPAANRTPLQRRQLLMEFPAPNPALTSSAMASLSTLTPPSEDIMETVIGSFHCCCYFLFADFSRQNGKMRPLSFSSTSIFLLLFSTAIEVAGALDPQLCSPSLCGGLQIRYPFRLKGDPANCGDRNFEVTCRGNRTFMEIQPSEYFVSGIYYEDTTIQLVDVSLLQSNCSIPVKYLSPSSAQRLTSCKLLYWNWISFTNCSKKISSKDYQFVPCLSREGEYVYAVSGFYVSDLAPSCSVLSMIPAKQVSDAKADLFPVLQKGFQLSWSSNRLTASKLIKRCLRDSKSMFDDNFKRNNIFSLIPAIFKGEMHFPACIEDYTSLERNFKLIFRISVAVIVFIEIAQLAIALALIGRLVFAPLVIFVFLVHKFWSNWASTDAVEKFLKTQQIKLLGENFKCNGDEFISEVSTIGRIHHLNVVRLVGFCSEGSKRALVYEFMPNGSLDKYIFSSDGTPIRSFPWEKLNNIALGVARGIDYLHRGCDMTILHFDIKPQNILLDRSFTPKVADFGLAKLYPKEFNVVSVSAARGTIGYIAPELVSRNFGVISHKSDVYSFGMLLMEMAAGRRNVDPNAGSSSQVYYPALIYDKLHRRQKEINEFGDSFEMNEVEKKLYMIGLWCIQMRPLDRPSMNQVLQMLESDATSLQMPPKPFIALSSTISRNVSFENTTSTDLTGICEDECSSYDSR</sequence>
<dbReference type="Gene3D" id="1.10.510.10">
    <property type="entry name" value="Transferase(Phosphotransferase) domain 1"/>
    <property type="match status" value="1"/>
</dbReference>
<keyword evidence="4 12" id="KW-0812">Transmembrane</keyword>
<dbReference type="FunFam" id="1.10.510.10:FF:000590">
    <property type="entry name" value="PR5-like receptor kinase"/>
    <property type="match status" value="1"/>
</dbReference>